<dbReference type="PANTHER" id="PTHR35708">
    <property type="entry name" value="GB|AAD25831.1"/>
    <property type="match status" value="1"/>
</dbReference>
<evidence type="ECO:0000313" key="2">
    <source>
        <dbReference type="EMBL" id="KAK1296924.1"/>
    </source>
</evidence>
<keyword evidence="3" id="KW-1185">Reference proteome</keyword>
<reference evidence="2" key="1">
    <citation type="journal article" date="2023" name="Nat. Commun.">
        <title>Diploid and tetraploid genomes of Acorus and the evolution of monocots.</title>
        <authorList>
            <person name="Ma L."/>
            <person name="Liu K.W."/>
            <person name="Li Z."/>
            <person name="Hsiao Y.Y."/>
            <person name="Qi Y."/>
            <person name="Fu T."/>
            <person name="Tang G.D."/>
            <person name="Zhang D."/>
            <person name="Sun W.H."/>
            <person name="Liu D.K."/>
            <person name="Li Y."/>
            <person name="Chen G.Z."/>
            <person name="Liu X.D."/>
            <person name="Liao X.Y."/>
            <person name="Jiang Y.T."/>
            <person name="Yu X."/>
            <person name="Hao Y."/>
            <person name="Huang J."/>
            <person name="Zhao X.W."/>
            <person name="Ke S."/>
            <person name="Chen Y.Y."/>
            <person name="Wu W.L."/>
            <person name="Hsu J.L."/>
            <person name="Lin Y.F."/>
            <person name="Huang M.D."/>
            <person name="Li C.Y."/>
            <person name="Huang L."/>
            <person name="Wang Z.W."/>
            <person name="Zhao X."/>
            <person name="Zhong W.Y."/>
            <person name="Peng D.H."/>
            <person name="Ahmad S."/>
            <person name="Lan S."/>
            <person name="Zhang J.S."/>
            <person name="Tsai W.C."/>
            <person name="Van de Peer Y."/>
            <person name="Liu Z.J."/>
        </authorList>
    </citation>
    <scope>NUCLEOTIDE SEQUENCE</scope>
    <source>
        <strain evidence="2">CP</strain>
    </source>
</reference>
<keyword evidence="1" id="KW-1133">Transmembrane helix</keyword>
<sequence length="160" mass="17609">MGSPPSSSTSCFFRYPLVSFSVLLLLFLGCFSCFTSSACLVSMFMGSSALLYFHFINKNGVKKAISIEKTSEDPEDELLLIDGTEHLITKDESSDDDDDDDDDESLIEIALQEGHYMTSPDGCSPEFFLGQHGLKELFSDVGEEENLIEIDISMGSIKCS</sequence>
<organism evidence="2 3">
    <name type="scientific">Acorus calamus</name>
    <name type="common">Sweet flag</name>
    <dbReference type="NCBI Taxonomy" id="4465"/>
    <lineage>
        <taxon>Eukaryota</taxon>
        <taxon>Viridiplantae</taxon>
        <taxon>Streptophyta</taxon>
        <taxon>Embryophyta</taxon>
        <taxon>Tracheophyta</taxon>
        <taxon>Spermatophyta</taxon>
        <taxon>Magnoliopsida</taxon>
        <taxon>Liliopsida</taxon>
        <taxon>Acoraceae</taxon>
        <taxon>Acorus</taxon>
    </lineage>
</organism>
<name>A0AAV9D7S8_ACOCL</name>
<evidence type="ECO:0000256" key="1">
    <source>
        <dbReference type="SAM" id="Phobius"/>
    </source>
</evidence>
<dbReference type="Proteomes" id="UP001180020">
    <property type="component" value="Unassembled WGS sequence"/>
</dbReference>
<dbReference type="AlphaFoldDB" id="A0AAV9D7S8"/>
<gene>
    <name evidence="2" type="ORF">QJS10_CPB15g01631</name>
</gene>
<proteinExistence type="predicted"/>
<dbReference type="PANTHER" id="PTHR35708:SF3">
    <property type="entry name" value="GB|AAD25831.1"/>
    <property type="match status" value="1"/>
</dbReference>
<accession>A0AAV9D7S8</accession>
<comment type="caution">
    <text evidence="2">The sequence shown here is derived from an EMBL/GenBank/DDBJ whole genome shotgun (WGS) entry which is preliminary data.</text>
</comment>
<evidence type="ECO:0000313" key="3">
    <source>
        <dbReference type="Proteomes" id="UP001180020"/>
    </source>
</evidence>
<protein>
    <submittedName>
        <fullName evidence="2">Uncharacterized protein</fullName>
    </submittedName>
</protein>
<keyword evidence="1" id="KW-0472">Membrane</keyword>
<dbReference type="EMBL" id="JAUJYO010000015">
    <property type="protein sequence ID" value="KAK1296924.1"/>
    <property type="molecule type" value="Genomic_DNA"/>
</dbReference>
<keyword evidence="1" id="KW-0812">Transmembrane</keyword>
<feature type="transmembrane region" description="Helical" evidence="1">
    <location>
        <begin position="20"/>
        <end position="53"/>
    </location>
</feature>
<reference evidence="2" key="2">
    <citation type="submission" date="2023-06" db="EMBL/GenBank/DDBJ databases">
        <authorList>
            <person name="Ma L."/>
            <person name="Liu K.-W."/>
            <person name="Li Z."/>
            <person name="Hsiao Y.-Y."/>
            <person name="Qi Y."/>
            <person name="Fu T."/>
            <person name="Tang G."/>
            <person name="Zhang D."/>
            <person name="Sun W.-H."/>
            <person name="Liu D.-K."/>
            <person name="Li Y."/>
            <person name="Chen G.-Z."/>
            <person name="Liu X.-D."/>
            <person name="Liao X.-Y."/>
            <person name="Jiang Y.-T."/>
            <person name="Yu X."/>
            <person name="Hao Y."/>
            <person name="Huang J."/>
            <person name="Zhao X.-W."/>
            <person name="Ke S."/>
            <person name="Chen Y.-Y."/>
            <person name="Wu W.-L."/>
            <person name="Hsu J.-L."/>
            <person name="Lin Y.-F."/>
            <person name="Huang M.-D."/>
            <person name="Li C.-Y."/>
            <person name="Huang L."/>
            <person name="Wang Z.-W."/>
            <person name="Zhao X."/>
            <person name="Zhong W.-Y."/>
            <person name="Peng D.-H."/>
            <person name="Ahmad S."/>
            <person name="Lan S."/>
            <person name="Zhang J.-S."/>
            <person name="Tsai W.-C."/>
            <person name="Van De Peer Y."/>
            <person name="Liu Z.-J."/>
        </authorList>
    </citation>
    <scope>NUCLEOTIDE SEQUENCE</scope>
    <source>
        <strain evidence="2">CP</strain>
        <tissue evidence="2">Leaves</tissue>
    </source>
</reference>